<dbReference type="InterPro" id="IPR027417">
    <property type="entry name" value="P-loop_NTPase"/>
</dbReference>
<gene>
    <name evidence="7" type="primary">LOC111734807</name>
</gene>
<name>A0A6P6C5A8_PTEVA</name>
<accession>A0A6P6C5A8</accession>
<protein>
    <submittedName>
        <fullName evidence="7">Unconventional myosin-If-like</fullName>
    </submittedName>
</protein>
<dbReference type="GO" id="GO:0006897">
    <property type="term" value="P:endocytosis"/>
    <property type="evidence" value="ECO:0007669"/>
    <property type="project" value="TreeGrafter"/>
</dbReference>
<dbReference type="PROSITE" id="PS51456">
    <property type="entry name" value="MYOSIN_MOTOR"/>
    <property type="match status" value="1"/>
</dbReference>
<comment type="caution">
    <text evidence="4">Lacks conserved residue(s) required for the propagation of feature annotation.</text>
</comment>
<dbReference type="OrthoDB" id="6108017at2759"/>
<keyword evidence="4" id="KW-0518">Myosin</keyword>
<dbReference type="GO" id="GO:0016459">
    <property type="term" value="C:myosin complex"/>
    <property type="evidence" value="ECO:0007669"/>
    <property type="project" value="UniProtKB-KW"/>
</dbReference>
<dbReference type="Proteomes" id="UP000515202">
    <property type="component" value="Unplaced"/>
</dbReference>
<dbReference type="Gene3D" id="3.30.70.1590">
    <property type="match status" value="1"/>
</dbReference>
<keyword evidence="3 4" id="KW-0009">Actin-binding</keyword>
<organism evidence="6 7">
    <name type="scientific">Pteropus vampyrus</name>
    <name type="common">Large flying fox</name>
    <dbReference type="NCBI Taxonomy" id="132908"/>
    <lineage>
        <taxon>Eukaryota</taxon>
        <taxon>Metazoa</taxon>
        <taxon>Chordata</taxon>
        <taxon>Craniata</taxon>
        <taxon>Vertebrata</taxon>
        <taxon>Euteleostomi</taxon>
        <taxon>Mammalia</taxon>
        <taxon>Eutheria</taxon>
        <taxon>Laurasiatheria</taxon>
        <taxon>Chiroptera</taxon>
        <taxon>Yinpterochiroptera</taxon>
        <taxon>Pteropodoidea</taxon>
        <taxon>Pteropodidae</taxon>
        <taxon>Pteropodinae</taxon>
        <taxon>Pteropus</taxon>
    </lineage>
</organism>
<evidence type="ECO:0000256" key="3">
    <source>
        <dbReference type="ARBA" id="ARBA00023203"/>
    </source>
</evidence>
<dbReference type="GO" id="GO:0000146">
    <property type="term" value="F:microfilament motor activity"/>
    <property type="evidence" value="ECO:0007669"/>
    <property type="project" value="TreeGrafter"/>
</dbReference>
<feature type="domain" description="Myosin motor" evidence="5">
    <location>
        <begin position="1"/>
        <end position="90"/>
    </location>
</feature>
<dbReference type="GO" id="GO:0005886">
    <property type="term" value="C:plasma membrane"/>
    <property type="evidence" value="ECO:0007669"/>
    <property type="project" value="TreeGrafter"/>
</dbReference>
<reference evidence="7" key="1">
    <citation type="submission" date="2025-08" db="UniProtKB">
        <authorList>
            <consortium name="RefSeq"/>
        </authorList>
    </citation>
    <scope>IDENTIFICATION</scope>
    <source>
        <tissue evidence="7">Kidney</tissue>
    </source>
</reference>
<keyword evidence="4" id="KW-0505">Motor protein</keyword>
<evidence type="ECO:0000313" key="7">
    <source>
        <dbReference type="RefSeq" id="XP_023382556.1"/>
    </source>
</evidence>
<evidence type="ECO:0000259" key="5">
    <source>
        <dbReference type="PROSITE" id="PS51456"/>
    </source>
</evidence>
<sequence>VKHQVEYLGLKENIRVRRAGFAYRRQFAKFLQRYAILTPQTWPQWRGDERQGVQHLLRAVNMEPDQYQMGSTKVFVKNPESVSVCGKERQTPASPAGAQVLLFGPLCDLAHTSSPLQASVSPFGKWGEYAILTPQTWPQWRGDERQGVQHLLRAVNMEPDQYQMGSTKVFVKNPES</sequence>
<dbReference type="GO" id="GO:0005737">
    <property type="term" value="C:cytoplasm"/>
    <property type="evidence" value="ECO:0007669"/>
    <property type="project" value="TreeGrafter"/>
</dbReference>
<dbReference type="GO" id="GO:0007015">
    <property type="term" value="P:actin filament organization"/>
    <property type="evidence" value="ECO:0007669"/>
    <property type="project" value="TreeGrafter"/>
</dbReference>
<dbReference type="GO" id="GO:0005524">
    <property type="term" value="F:ATP binding"/>
    <property type="evidence" value="ECO:0007669"/>
    <property type="project" value="UniProtKB-KW"/>
</dbReference>
<dbReference type="GeneID" id="111734807"/>
<keyword evidence="2" id="KW-0067">ATP-binding</keyword>
<dbReference type="PANTHER" id="PTHR13140">
    <property type="entry name" value="MYOSIN"/>
    <property type="match status" value="1"/>
</dbReference>
<evidence type="ECO:0000256" key="1">
    <source>
        <dbReference type="ARBA" id="ARBA00022741"/>
    </source>
</evidence>
<dbReference type="PANTHER" id="PTHR13140:SF663">
    <property type="entry name" value="UNCONVENTIONAL MYOSIN-IF"/>
    <property type="match status" value="1"/>
</dbReference>
<dbReference type="InterPro" id="IPR001609">
    <property type="entry name" value="Myosin_head_motor_dom-like"/>
</dbReference>
<dbReference type="AlphaFoldDB" id="A0A6P6C5A8"/>
<dbReference type="SUPFAM" id="SSF52540">
    <property type="entry name" value="P-loop containing nucleoside triphosphate hydrolases"/>
    <property type="match status" value="2"/>
</dbReference>
<dbReference type="Gene3D" id="6.20.240.20">
    <property type="match status" value="1"/>
</dbReference>
<keyword evidence="6" id="KW-1185">Reference proteome</keyword>
<dbReference type="Pfam" id="PF00063">
    <property type="entry name" value="Myosin_head"/>
    <property type="match status" value="1"/>
</dbReference>
<feature type="non-terminal residue" evidence="7">
    <location>
        <position position="176"/>
    </location>
</feature>
<comment type="similarity">
    <text evidence="4">Belongs to the TRAFAC class myosin-kinesin ATPase superfamily. Myosin family.</text>
</comment>
<dbReference type="GO" id="GO:0005902">
    <property type="term" value="C:microvillus"/>
    <property type="evidence" value="ECO:0007669"/>
    <property type="project" value="TreeGrafter"/>
</dbReference>
<keyword evidence="1" id="KW-0547">Nucleotide-binding</keyword>
<dbReference type="KEGG" id="pvp:111734807"/>
<proteinExistence type="inferred from homology"/>
<evidence type="ECO:0000313" key="6">
    <source>
        <dbReference type="Proteomes" id="UP000515202"/>
    </source>
</evidence>
<evidence type="ECO:0000256" key="4">
    <source>
        <dbReference type="PROSITE-ProRule" id="PRU00782"/>
    </source>
</evidence>
<feature type="non-terminal residue" evidence="7">
    <location>
        <position position="1"/>
    </location>
</feature>
<dbReference type="RefSeq" id="XP_023382556.1">
    <property type="nucleotide sequence ID" value="XM_023526788.1"/>
</dbReference>
<dbReference type="GO" id="GO:0051015">
    <property type="term" value="F:actin filament binding"/>
    <property type="evidence" value="ECO:0007669"/>
    <property type="project" value="TreeGrafter"/>
</dbReference>
<evidence type="ECO:0000256" key="2">
    <source>
        <dbReference type="ARBA" id="ARBA00022840"/>
    </source>
</evidence>